<organism evidence="2">
    <name type="scientific">mine drainage metagenome</name>
    <dbReference type="NCBI Taxonomy" id="410659"/>
    <lineage>
        <taxon>unclassified sequences</taxon>
        <taxon>metagenomes</taxon>
        <taxon>ecological metagenomes</taxon>
    </lineage>
</organism>
<name>T1CUP3_9ZZZZ</name>
<gene>
    <name evidence="2" type="ORF">B1A_05337</name>
</gene>
<protein>
    <submittedName>
        <fullName evidence="2">Repressor protein from prophage</fullName>
    </submittedName>
</protein>
<feature type="region of interest" description="Disordered" evidence="1">
    <location>
        <begin position="58"/>
        <end position="82"/>
    </location>
</feature>
<comment type="caution">
    <text evidence="2">The sequence shown here is derived from an EMBL/GenBank/DDBJ whole genome shotgun (WGS) entry which is preliminary data.</text>
</comment>
<feature type="compositionally biased region" description="Low complexity" evidence="1">
    <location>
        <begin position="58"/>
        <end position="73"/>
    </location>
</feature>
<evidence type="ECO:0000256" key="1">
    <source>
        <dbReference type="SAM" id="MobiDB-lite"/>
    </source>
</evidence>
<sequence length="82" mass="9110">MADDFRKSEVLRAGSLLKMKTFDGRSLMDLFRSGESSDEHVKTLIIEAKAMENSYKKSGLSSSKAKSTSDWQSYLSIPGSIE</sequence>
<reference evidence="2" key="2">
    <citation type="journal article" date="2014" name="ISME J.">
        <title>Microbial stratification in low pH oxic and suboxic macroscopic growths along an acid mine drainage.</title>
        <authorList>
            <person name="Mendez-Garcia C."/>
            <person name="Mesa V."/>
            <person name="Sprenger R.R."/>
            <person name="Richter M."/>
            <person name="Diez M.S."/>
            <person name="Solano J."/>
            <person name="Bargiela R."/>
            <person name="Golyshina O.V."/>
            <person name="Manteca A."/>
            <person name="Ramos J.L."/>
            <person name="Gallego J.R."/>
            <person name="Llorente I."/>
            <person name="Martins Dos Santos V.A."/>
            <person name="Jensen O.N."/>
            <person name="Pelaez A.I."/>
            <person name="Sanchez J."/>
            <person name="Ferrer M."/>
        </authorList>
    </citation>
    <scope>NUCLEOTIDE SEQUENCE</scope>
</reference>
<reference evidence="2" key="1">
    <citation type="submission" date="2013-08" db="EMBL/GenBank/DDBJ databases">
        <authorList>
            <person name="Mendez C."/>
            <person name="Richter M."/>
            <person name="Ferrer M."/>
            <person name="Sanchez J."/>
        </authorList>
    </citation>
    <scope>NUCLEOTIDE SEQUENCE</scope>
</reference>
<dbReference type="AlphaFoldDB" id="T1CUP3"/>
<evidence type="ECO:0000313" key="2">
    <source>
        <dbReference type="EMBL" id="EQD72674.1"/>
    </source>
</evidence>
<dbReference type="EMBL" id="AUZX01003885">
    <property type="protein sequence ID" value="EQD72674.1"/>
    <property type="molecule type" value="Genomic_DNA"/>
</dbReference>
<proteinExistence type="predicted"/>
<accession>T1CUP3</accession>